<dbReference type="GO" id="GO:0000976">
    <property type="term" value="F:transcription cis-regulatory region binding"/>
    <property type="evidence" value="ECO:0007669"/>
    <property type="project" value="TreeGrafter"/>
</dbReference>
<evidence type="ECO:0000256" key="2">
    <source>
        <dbReference type="PROSITE-ProRule" id="PRU00335"/>
    </source>
</evidence>
<dbReference type="Gene3D" id="1.10.357.10">
    <property type="entry name" value="Tetracycline Repressor, domain 2"/>
    <property type="match status" value="1"/>
</dbReference>
<organism evidence="4 5">
    <name type="scientific">Solicola gregarius</name>
    <dbReference type="NCBI Taxonomy" id="2908642"/>
    <lineage>
        <taxon>Bacteria</taxon>
        <taxon>Bacillati</taxon>
        <taxon>Actinomycetota</taxon>
        <taxon>Actinomycetes</taxon>
        <taxon>Propionibacteriales</taxon>
        <taxon>Nocardioidaceae</taxon>
        <taxon>Solicola</taxon>
    </lineage>
</organism>
<dbReference type="PROSITE" id="PS50977">
    <property type="entry name" value="HTH_TETR_2"/>
    <property type="match status" value="1"/>
</dbReference>
<evidence type="ECO:0000256" key="1">
    <source>
        <dbReference type="ARBA" id="ARBA00023125"/>
    </source>
</evidence>
<dbReference type="RefSeq" id="WP_271632547.1">
    <property type="nucleotide sequence ID" value="NZ_CP094970.1"/>
</dbReference>
<accession>A0AA46TEY3</accession>
<sequence length="217" mass="23629">MPIRARLSQERSRERRDALLDAAIELFAESGTRGVTHRAVAARAGLPTASTTYYFSSIDELVREALLRHLENWITELEGLTTAAESIGTVPPDPVDLIAQILAARPTELVTTQLSILLAAARDPQLRPTMIRMLESLEDVAASLLTRLGARHPERIATSAIALVAGHALDRLSERHTTQEEATILFRTLRSLIVADLLDKDERTSILGRLGANAAAG</sequence>
<dbReference type="GO" id="GO:0003700">
    <property type="term" value="F:DNA-binding transcription factor activity"/>
    <property type="evidence" value="ECO:0007669"/>
    <property type="project" value="TreeGrafter"/>
</dbReference>
<proteinExistence type="predicted"/>
<dbReference type="EMBL" id="CP094970">
    <property type="protein sequence ID" value="UYM03905.1"/>
    <property type="molecule type" value="Genomic_DNA"/>
</dbReference>
<feature type="domain" description="HTH tetR-type" evidence="3">
    <location>
        <begin position="13"/>
        <end position="73"/>
    </location>
</feature>
<evidence type="ECO:0000259" key="3">
    <source>
        <dbReference type="PROSITE" id="PS50977"/>
    </source>
</evidence>
<evidence type="ECO:0000313" key="5">
    <source>
        <dbReference type="Proteomes" id="UP001164390"/>
    </source>
</evidence>
<gene>
    <name evidence="4" type="ORF">L0C25_15300</name>
</gene>
<dbReference type="PANTHER" id="PTHR30055:SF226">
    <property type="entry name" value="HTH-TYPE TRANSCRIPTIONAL REGULATOR PKSA"/>
    <property type="match status" value="1"/>
</dbReference>
<name>A0AA46TEY3_9ACTN</name>
<evidence type="ECO:0000313" key="4">
    <source>
        <dbReference type="EMBL" id="UYM03905.1"/>
    </source>
</evidence>
<protein>
    <submittedName>
        <fullName evidence="4">TetR family transcriptional regulator</fullName>
    </submittedName>
</protein>
<dbReference type="SUPFAM" id="SSF46689">
    <property type="entry name" value="Homeodomain-like"/>
    <property type="match status" value="1"/>
</dbReference>
<dbReference type="InterPro" id="IPR009057">
    <property type="entry name" value="Homeodomain-like_sf"/>
</dbReference>
<dbReference type="PRINTS" id="PR00455">
    <property type="entry name" value="HTHTETR"/>
</dbReference>
<dbReference type="InterPro" id="IPR050109">
    <property type="entry name" value="HTH-type_TetR-like_transc_reg"/>
</dbReference>
<dbReference type="Pfam" id="PF00440">
    <property type="entry name" value="TetR_N"/>
    <property type="match status" value="1"/>
</dbReference>
<keyword evidence="5" id="KW-1185">Reference proteome</keyword>
<dbReference type="KEGG" id="sgrg:L0C25_15300"/>
<dbReference type="AlphaFoldDB" id="A0AA46TEY3"/>
<dbReference type="PANTHER" id="PTHR30055">
    <property type="entry name" value="HTH-TYPE TRANSCRIPTIONAL REGULATOR RUTR"/>
    <property type="match status" value="1"/>
</dbReference>
<keyword evidence="1 2" id="KW-0238">DNA-binding</keyword>
<dbReference type="InterPro" id="IPR001647">
    <property type="entry name" value="HTH_TetR"/>
</dbReference>
<dbReference type="InterPro" id="IPR041583">
    <property type="entry name" value="TetR_C_31"/>
</dbReference>
<feature type="DNA-binding region" description="H-T-H motif" evidence="2">
    <location>
        <begin position="36"/>
        <end position="55"/>
    </location>
</feature>
<reference evidence="4" key="1">
    <citation type="submission" date="2022-01" db="EMBL/GenBank/DDBJ databases">
        <title>Nocardioidaceae gen. sp. A5X3R13.</title>
        <authorList>
            <person name="Lopez Marin M.A."/>
            <person name="Uhlik O."/>
        </authorList>
    </citation>
    <scope>NUCLEOTIDE SEQUENCE</scope>
    <source>
        <strain evidence="4">A5X3R13</strain>
    </source>
</reference>
<dbReference type="Pfam" id="PF17940">
    <property type="entry name" value="TetR_C_31"/>
    <property type="match status" value="1"/>
</dbReference>
<dbReference type="Proteomes" id="UP001164390">
    <property type="component" value="Chromosome"/>
</dbReference>